<evidence type="ECO:0000256" key="11">
    <source>
        <dbReference type="SAM" id="Phobius"/>
    </source>
</evidence>
<proteinExistence type="inferred from homology"/>
<name>A0A6A6WDP6_9PEZI</name>
<feature type="signal peptide" evidence="12">
    <location>
        <begin position="1"/>
        <end position="18"/>
    </location>
</feature>
<comment type="catalytic activity">
    <reaction evidence="1 10">
        <text>Random hydrolysis of (1-&gt;6)-alpha-D-mannosidic linkages in unbranched (1-&gt;6)-mannans.</text>
        <dbReference type="EC" id="3.2.1.101"/>
    </reaction>
</comment>
<evidence type="ECO:0000256" key="1">
    <source>
        <dbReference type="ARBA" id="ARBA00001452"/>
    </source>
</evidence>
<dbReference type="AlphaFoldDB" id="A0A6A6WDP6"/>
<keyword evidence="11" id="KW-0812">Transmembrane</keyword>
<evidence type="ECO:0000256" key="3">
    <source>
        <dbReference type="ARBA" id="ARBA00009699"/>
    </source>
</evidence>
<keyword evidence="7 11" id="KW-0472">Membrane</keyword>
<dbReference type="PANTHER" id="PTHR12145:SF36">
    <property type="entry name" value="MANNAN ENDO-1,6-ALPHA-MANNOSIDASE DCW1"/>
    <property type="match status" value="1"/>
</dbReference>
<evidence type="ECO:0000313" key="13">
    <source>
        <dbReference type="EMBL" id="KAF2759966.1"/>
    </source>
</evidence>
<dbReference type="OrthoDB" id="4187847at2759"/>
<evidence type="ECO:0000256" key="10">
    <source>
        <dbReference type="PIRNR" id="PIRNR016302"/>
    </source>
</evidence>
<dbReference type="GO" id="GO:0009272">
    <property type="term" value="P:fungal-type cell wall biogenesis"/>
    <property type="evidence" value="ECO:0007669"/>
    <property type="project" value="TreeGrafter"/>
</dbReference>
<dbReference type="InterPro" id="IPR005198">
    <property type="entry name" value="Glyco_hydro_76"/>
</dbReference>
<reference evidence="13" key="1">
    <citation type="journal article" date="2020" name="Stud. Mycol.">
        <title>101 Dothideomycetes genomes: a test case for predicting lifestyles and emergence of pathogens.</title>
        <authorList>
            <person name="Haridas S."/>
            <person name="Albert R."/>
            <person name="Binder M."/>
            <person name="Bloem J."/>
            <person name="Labutti K."/>
            <person name="Salamov A."/>
            <person name="Andreopoulos B."/>
            <person name="Baker S."/>
            <person name="Barry K."/>
            <person name="Bills G."/>
            <person name="Bluhm B."/>
            <person name="Cannon C."/>
            <person name="Castanera R."/>
            <person name="Culley D."/>
            <person name="Daum C."/>
            <person name="Ezra D."/>
            <person name="Gonzalez J."/>
            <person name="Henrissat B."/>
            <person name="Kuo A."/>
            <person name="Liang C."/>
            <person name="Lipzen A."/>
            <person name="Lutzoni F."/>
            <person name="Magnuson J."/>
            <person name="Mondo S."/>
            <person name="Nolan M."/>
            <person name="Ohm R."/>
            <person name="Pangilinan J."/>
            <person name="Park H.-J."/>
            <person name="Ramirez L."/>
            <person name="Alfaro M."/>
            <person name="Sun H."/>
            <person name="Tritt A."/>
            <person name="Yoshinaga Y."/>
            <person name="Zwiers L.-H."/>
            <person name="Turgeon B."/>
            <person name="Goodwin S."/>
            <person name="Spatafora J."/>
            <person name="Crous P."/>
            <person name="Grigoriev I."/>
        </authorList>
    </citation>
    <scope>NUCLEOTIDE SEQUENCE</scope>
    <source>
        <strain evidence="13">CBS 121739</strain>
    </source>
</reference>
<dbReference type="InterPro" id="IPR008928">
    <property type="entry name" value="6-hairpin_glycosidase_sf"/>
</dbReference>
<dbReference type="PIRSF" id="PIRSF016302">
    <property type="entry name" value="Man_a_manosd"/>
    <property type="match status" value="1"/>
</dbReference>
<keyword evidence="8" id="KW-0325">Glycoprotein</keyword>
<evidence type="ECO:0000256" key="2">
    <source>
        <dbReference type="ARBA" id="ARBA00004308"/>
    </source>
</evidence>
<dbReference type="Proteomes" id="UP000799437">
    <property type="component" value="Unassembled WGS sequence"/>
</dbReference>
<keyword evidence="6 10" id="KW-0378">Hydrolase</keyword>
<feature type="chain" id="PRO_5025626206" description="Mannan endo-1,6-alpha-mannosidase" evidence="12">
    <location>
        <begin position="19"/>
        <end position="455"/>
    </location>
</feature>
<dbReference type="GO" id="GO:0016052">
    <property type="term" value="P:carbohydrate catabolic process"/>
    <property type="evidence" value="ECO:0007669"/>
    <property type="project" value="InterPro"/>
</dbReference>
<dbReference type="EMBL" id="ML996569">
    <property type="protein sequence ID" value="KAF2759966.1"/>
    <property type="molecule type" value="Genomic_DNA"/>
</dbReference>
<dbReference type="PANTHER" id="PTHR12145">
    <property type="entry name" value="MANNAN ENDO-1,6-ALPHA-MANNOSIDASE DCW1"/>
    <property type="match status" value="1"/>
</dbReference>
<evidence type="ECO:0000256" key="12">
    <source>
        <dbReference type="SAM" id="SignalP"/>
    </source>
</evidence>
<keyword evidence="14" id="KW-1185">Reference proteome</keyword>
<protein>
    <recommendedName>
        <fullName evidence="4 10">Mannan endo-1,6-alpha-mannosidase</fullName>
        <ecNumber evidence="4 10">3.2.1.101</ecNumber>
    </recommendedName>
</protein>
<evidence type="ECO:0000256" key="9">
    <source>
        <dbReference type="ARBA" id="ARBA00023295"/>
    </source>
</evidence>
<dbReference type="GO" id="GO:0008496">
    <property type="term" value="F:mannan endo-1,6-alpha-mannosidase activity"/>
    <property type="evidence" value="ECO:0007669"/>
    <property type="project" value="UniProtKB-UniRule"/>
</dbReference>
<evidence type="ECO:0000256" key="8">
    <source>
        <dbReference type="ARBA" id="ARBA00023180"/>
    </source>
</evidence>
<sequence>MRLLKLVPLLFAVSQVQSIELNPDDDESIKSTTKTIAERLFSYYTGWRPGDVPGNLPDPYYWWECGAMMGALVDYWHYTGDDQFNDRVSQAIVHQAGDDRAMMPANQSRQLGNDDQGFWGITAMMAAERNFPNPPPDQPQWLTIAQAVFNTQAARWDPSCGGGLKWQISQFNVGFAYKNTISNGCFFNIASRLASYTGNTTYAEWAERAWDWMTSVGYITPDFMFLDGAHHDNGRDCQNLDRTQWSYNAGVNLLGLAHMYNRTEDPKWKSRLDGAITSLSVFTHPDTPNTLYEPACETVQRCNLDQRSFKAYISRWLGSTMQLAPHTIPALLPILRTSAVAAAKVCAGGSSGTDCGYSWISPGGQYDGLTGVGEQMAALEAVQNVLSVKAAGPVGAGSGGTSVGDPNAGSEVAVDPFAGKTVGVADKVGAAVLTLFVVGGMVGGAAWMINPFAQD</sequence>
<dbReference type="Pfam" id="PF03663">
    <property type="entry name" value="Glyco_hydro_76"/>
    <property type="match status" value="1"/>
</dbReference>
<dbReference type="InterPro" id="IPR014480">
    <property type="entry name" value="Mannan-1_6-alpha_mannosidase"/>
</dbReference>
<dbReference type="SUPFAM" id="SSF48208">
    <property type="entry name" value="Six-hairpin glycosidases"/>
    <property type="match status" value="1"/>
</dbReference>
<dbReference type="GO" id="GO:0012505">
    <property type="term" value="C:endomembrane system"/>
    <property type="evidence" value="ECO:0007669"/>
    <property type="project" value="UniProtKB-SubCell"/>
</dbReference>
<evidence type="ECO:0000313" key="14">
    <source>
        <dbReference type="Proteomes" id="UP000799437"/>
    </source>
</evidence>
<keyword evidence="11" id="KW-1133">Transmembrane helix</keyword>
<dbReference type="Gene3D" id="1.50.10.20">
    <property type="match status" value="1"/>
</dbReference>
<keyword evidence="5 12" id="KW-0732">Signal</keyword>
<evidence type="ECO:0000256" key="6">
    <source>
        <dbReference type="ARBA" id="ARBA00022801"/>
    </source>
</evidence>
<feature type="transmembrane region" description="Helical" evidence="11">
    <location>
        <begin position="428"/>
        <end position="449"/>
    </location>
</feature>
<dbReference type="FunFam" id="1.50.10.20:FF:000006">
    <property type="entry name" value="Mannan endo-1,6-alpha-mannosidase"/>
    <property type="match status" value="1"/>
</dbReference>
<evidence type="ECO:0000256" key="4">
    <source>
        <dbReference type="ARBA" id="ARBA00012350"/>
    </source>
</evidence>
<organism evidence="13 14">
    <name type="scientific">Pseudovirgaria hyperparasitica</name>
    <dbReference type="NCBI Taxonomy" id="470096"/>
    <lineage>
        <taxon>Eukaryota</taxon>
        <taxon>Fungi</taxon>
        <taxon>Dikarya</taxon>
        <taxon>Ascomycota</taxon>
        <taxon>Pezizomycotina</taxon>
        <taxon>Dothideomycetes</taxon>
        <taxon>Dothideomycetes incertae sedis</taxon>
        <taxon>Acrospermales</taxon>
        <taxon>Acrospermaceae</taxon>
        <taxon>Pseudovirgaria</taxon>
    </lineage>
</organism>
<evidence type="ECO:0000256" key="7">
    <source>
        <dbReference type="ARBA" id="ARBA00023136"/>
    </source>
</evidence>
<gene>
    <name evidence="13" type="ORF">EJ05DRAFT_316935</name>
</gene>
<keyword evidence="9 10" id="KW-0326">Glycosidase</keyword>
<comment type="subcellular location">
    <subcellularLocation>
        <location evidence="2">Endomembrane system</location>
    </subcellularLocation>
</comment>
<dbReference type="RefSeq" id="XP_033602417.1">
    <property type="nucleotide sequence ID" value="XM_033740732.1"/>
</dbReference>
<comment type="similarity">
    <text evidence="3 10">Belongs to the glycosyl hydrolase 76 family.</text>
</comment>
<dbReference type="EC" id="3.2.1.101" evidence="4 10"/>
<accession>A0A6A6WDP6</accession>
<evidence type="ECO:0000256" key="5">
    <source>
        <dbReference type="ARBA" id="ARBA00022729"/>
    </source>
</evidence>
<dbReference type="GeneID" id="54481786"/>